<keyword evidence="1" id="KW-0812">Transmembrane</keyword>
<name>A0ABX8B611_9BACT</name>
<dbReference type="EMBL" id="CP072648">
    <property type="protein sequence ID" value="QUW02358.1"/>
    <property type="molecule type" value="Genomic_DNA"/>
</dbReference>
<reference evidence="2 3" key="1">
    <citation type="submission" date="2021-03" db="EMBL/GenBank/DDBJ databases">
        <title>Genomic and phenotypic characterization of Chloracidobacterium isolates provides evidence for multiple species.</title>
        <authorList>
            <person name="Saini M.K."/>
            <person name="Costas A.M.G."/>
            <person name="Tank M."/>
            <person name="Bryant D.A."/>
        </authorList>
    </citation>
    <scope>NUCLEOTIDE SEQUENCE [LARGE SCALE GENOMIC DNA]</scope>
    <source>
        <strain evidence="2 3">BV2-C</strain>
    </source>
</reference>
<proteinExistence type="predicted"/>
<accession>A0ABX8B611</accession>
<dbReference type="Proteomes" id="UP000676506">
    <property type="component" value="Chromosome 1"/>
</dbReference>
<protein>
    <recommendedName>
        <fullName evidence="4">HEAT repeat domain-containing protein</fullName>
    </recommendedName>
</protein>
<keyword evidence="1" id="KW-0472">Membrane</keyword>
<sequence length="308" mass="33750">MIRPTAQEDARQTASRIEHRVARGDLFPSRPQGRNLSRKIRMEPLPKRFVLAVLAALALAGLSVGGYTWLGFRPPNPTASTPGFTLETVAAKETASDAILSELLADDYADAEELEYYDRAAVRQALLAEERHATGKRAVAVAYLLAALDEDYTRHRDIVVAALQARLADPTEDDDAIEYAISLCMRGDATLQQPLLAAGLRCAGETAELLGSFYAELIASDVDGFLDALSLFQEPEQCRIADLMAASLVTTTQEQVSDEVFEAVLERLEQRAKYGKPRLRAVAKRCLAALDRELSDDTSTFPSHLARD</sequence>
<organism evidence="2 3">
    <name type="scientific">Chloracidobacterium validum</name>
    <dbReference type="NCBI Taxonomy" id="2821543"/>
    <lineage>
        <taxon>Bacteria</taxon>
        <taxon>Pseudomonadati</taxon>
        <taxon>Acidobacteriota</taxon>
        <taxon>Terriglobia</taxon>
        <taxon>Terriglobales</taxon>
        <taxon>Acidobacteriaceae</taxon>
        <taxon>Chloracidobacterium</taxon>
    </lineage>
</organism>
<gene>
    <name evidence="2" type="ORF">J8C06_08315</name>
</gene>
<keyword evidence="1" id="KW-1133">Transmembrane helix</keyword>
<feature type="transmembrane region" description="Helical" evidence="1">
    <location>
        <begin position="49"/>
        <end position="70"/>
    </location>
</feature>
<keyword evidence="3" id="KW-1185">Reference proteome</keyword>
<evidence type="ECO:0000313" key="3">
    <source>
        <dbReference type="Proteomes" id="UP000676506"/>
    </source>
</evidence>
<dbReference type="RefSeq" id="WP_211428248.1">
    <property type="nucleotide sequence ID" value="NZ_CP072648.1"/>
</dbReference>
<evidence type="ECO:0000256" key="1">
    <source>
        <dbReference type="SAM" id="Phobius"/>
    </source>
</evidence>
<evidence type="ECO:0008006" key="4">
    <source>
        <dbReference type="Google" id="ProtNLM"/>
    </source>
</evidence>
<evidence type="ECO:0000313" key="2">
    <source>
        <dbReference type="EMBL" id="QUW02358.1"/>
    </source>
</evidence>